<keyword evidence="2" id="KW-1185">Reference proteome</keyword>
<sequence>MKVVVRCLLKEPNYLFRTAIAREQKQFTKIAFAVHLSAVISAERYRSDSGALKSAVLNFVFFVMLKNKIEQSAAQSCLRKKLSLSEILTDRAFENRRSRYKELGKKVPQAYRVYVEDTFLPYDAVIARIFSKEETGLYYYGARYLDPKYSRWLSGDPALNDYIPKAPIDDDAKKHNENLPGMGGVYNTINLHVYHYAGNNPIKYTDPDGRDIHITITNKKVGTGYLRTTDDNGKNIIVKVPTYRMTVYDDATGKTLNYEVTRHSVLDANDSNISDPKDFATYEPKGKSSFFKGFISRKNYGFAIELRNYKNPSLRGDLFRSDTGEANDKTIEIHVGGNYVGLDGVEYNVTSWGCFSLQGEYVNGDGYEKFINDICNKLDYKQNKHIIIEVQKIE</sequence>
<accession>S6A0H1</accession>
<evidence type="ECO:0000313" key="2">
    <source>
        <dbReference type="Proteomes" id="UP000015620"/>
    </source>
</evidence>
<dbReference type="PATRIC" id="fig|1291379.3.peg.1674"/>
<dbReference type="InterPro" id="IPR022385">
    <property type="entry name" value="Rhs_assc_core"/>
</dbReference>
<name>S6A0H1_9SPIR</name>
<reference evidence="1 2" key="1">
    <citation type="journal article" date="2013" name="PLoS ONE">
        <title>Genome-Wide Relatedness of Treponema pedis, from Gingiva and Necrotic Skin Lesions of Pigs, with the Human Oral Pathogen Treponema denticola.</title>
        <authorList>
            <person name="Svartstrom O."/>
            <person name="Mushtaq M."/>
            <person name="Pringle M."/>
            <person name="Segerman B."/>
        </authorList>
    </citation>
    <scope>NUCLEOTIDE SEQUENCE [LARGE SCALE GENOMIC DNA]</scope>
    <source>
        <strain evidence="1">T A4</strain>
    </source>
</reference>
<dbReference type="STRING" id="1291379.TPE_1696"/>
<dbReference type="PANTHER" id="PTHR32305">
    <property type="match status" value="1"/>
</dbReference>
<dbReference type="PANTHER" id="PTHR32305:SF15">
    <property type="entry name" value="PROTEIN RHSA-RELATED"/>
    <property type="match status" value="1"/>
</dbReference>
<dbReference type="KEGG" id="tped:TPE_1696"/>
<dbReference type="HOGENOM" id="CLU_700086_0_0_12"/>
<dbReference type="AlphaFoldDB" id="S6A0H1"/>
<evidence type="ECO:0000313" key="1">
    <source>
        <dbReference type="EMBL" id="AGT44178.1"/>
    </source>
</evidence>
<proteinExistence type="predicted"/>
<dbReference type="Gene3D" id="2.180.10.10">
    <property type="entry name" value="RHS repeat-associated core"/>
    <property type="match status" value="1"/>
</dbReference>
<protein>
    <submittedName>
        <fullName evidence="1">YD repeat-containing protein</fullName>
    </submittedName>
</protein>
<gene>
    <name evidence="1" type="ORF">TPE_1696</name>
</gene>
<dbReference type="InterPro" id="IPR050708">
    <property type="entry name" value="T6SS_VgrG/RHS"/>
</dbReference>
<organism evidence="1 2">
    <name type="scientific">Treponema pedis str. T A4</name>
    <dbReference type="NCBI Taxonomy" id="1291379"/>
    <lineage>
        <taxon>Bacteria</taxon>
        <taxon>Pseudomonadati</taxon>
        <taxon>Spirochaetota</taxon>
        <taxon>Spirochaetia</taxon>
        <taxon>Spirochaetales</taxon>
        <taxon>Treponemataceae</taxon>
        <taxon>Treponema</taxon>
    </lineage>
</organism>
<dbReference type="EMBL" id="CP004120">
    <property type="protein sequence ID" value="AGT44178.1"/>
    <property type="molecule type" value="Genomic_DNA"/>
</dbReference>
<dbReference type="NCBIfam" id="TIGR03696">
    <property type="entry name" value="Rhs_assc_core"/>
    <property type="match status" value="1"/>
</dbReference>
<dbReference type="Proteomes" id="UP000015620">
    <property type="component" value="Chromosome"/>
</dbReference>